<keyword evidence="1" id="KW-1185">Reference proteome</keyword>
<reference evidence="2" key="1">
    <citation type="submission" date="2022-11" db="UniProtKB">
        <authorList>
            <consortium name="WormBaseParasite"/>
        </authorList>
    </citation>
    <scope>IDENTIFICATION</scope>
</reference>
<evidence type="ECO:0000313" key="1">
    <source>
        <dbReference type="Proteomes" id="UP000887560"/>
    </source>
</evidence>
<dbReference type="AlphaFoldDB" id="A0A915NGZ9"/>
<proteinExistence type="predicted"/>
<organism evidence="1 2">
    <name type="scientific">Meloidogyne floridensis</name>
    <dbReference type="NCBI Taxonomy" id="298350"/>
    <lineage>
        <taxon>Eukaryota</taxon>
        <taxon>Metazoa</taxon>
        <taxon>Ecdysozoa</taxon>
        <taxon>Nematoda</taxon>
        <taxon>Chromadorea</taxon>
        <taxon>Rhabditida</taxon>
        <taxon>Tylenchina</taxon>
        <taxon>Tylenchomorpha</taxon>
        <taxon>Tylenchoidea</taxon>
        <taxon>Meloidogynidae</taxon>
        <taxon>Meloidogyninae</taxon>
        <taxon>Meloidogyne</taxon>
    </lineage>
</organism>
<name>A0A915NGZ9_9BILA</name>
<accession>A0A915NGZ9</accession>
<dbReference type="Proteomes" id="UP000887560">
    <property type="component" value="Unplaced"/>
</dbReference>
<sequence>MKSFKDNYNEEEKEEFFIDYAMLSYKDIYDDAIYYFHDNCYYEEEKFEEYCYMDKMSTPINAKFDDDLYDVEFFVDELVDSQGNTIVNISKNTTFTLYSMFFRTIIQGNKKDITKISNVLDAHYDISRYYLDGLCNDTKIKRNQLSLKFNAANITINFDGGDLAGYSHDNICEIEIWDWKGDTELEFALPVFNNYCIFFDSLLQQIAFSPRKKKEIEWSSCQ</sequence>
<protein>
    <submittedName>
        <fullName evidence="2">DUF3298 domain-containing protein</fullName>
    </submittedName>
</protein>
<dbReference type="WBParaSite" id="scf7180000417298.g1115">
    <property type="protein sequence ID" value="scf7180000417298.g1115"/>
    <property type="gene ID" value="scf7180000417298.g1115"/>
</dbReference>
<evidence type="ECO:0000313" key="2">
    <source>
        <dbReference type="WBParaSite" id="scf7180000417298.g1115"/>
    </source>
</evidence>